<feature type="transmembrane region" description="Helical" evidence="6">
    <location>
        <begin position="25"/>
        <end position="48"/>
    </location>
</feature>
<dbReference type="Pfam" id="PF10242">
    <property type="entry name" value="L_HMGIC_fpl"/>
    <property type="match status" value="1"/>
</dbReference>
<protein>
    <recommendedName>
        <fullName evidence="9">LHFPL tetraspan subfamily member 3 protein</fullName>
    </recommendedName>
</protein>
<sequence length="272" mass="30612">MDPNVNYNPDMVKIYHFRYVREYRAVAVLWAVLTIIWCILNVVCFVQPQWIGDTEESPGYGHLGVYAHCYPVEPYYTKYACNGTFGNFEEILNDSFKASTFFCGVSALLMLICVAALMLFFCFKKTAVFVFCGILELITAIFLIVACIIYPSGWDHEHVKAICGPGAGQYKLGDCGIRWAYILAILGIFDAAFLAILAFFLASKRAKIEIYSPNDTFTKSEGNGYSDETMSKKSMPFQPHLMVVPGAHEQDQYSDNYSRLSGRPVSRSGFQL</sequence>
<name>A0A8S3YHT6_9EUPU</name>
<evidence type="ECO:0000313" key="8">
    <source>
        <dbReference type="Proteomes" id="UP000678393"/>
    </source>
</evidence>
<dbReference type="GO" id="GO:0007605">
    <property type="term" value="P:sensory perception of sound"/>
    <property type="evidence" value="ECO:0007669"/>
    <property type="project" value="TreeGrafter"/>
</dbReference>
<gene>
    <name evidence="7" type="ORF">CUNI_LOCUS1702</name>
</gene>
<evidence type="ECO:0000256" key="3">
    <source>
        <dbReference type="ARBA" id="ARBA00022989"/>
    </source>
</evidence>
<dbReference type="EMBL" id="CAJHNH020000216">
    <property type="protein sequence ID" value="CAG5116144.1"/>
    <property type="molecule type" value="Genomic_DNA"/>
</dbReference>
<dbReference type="PANTHER" id="PTHR12489:SF1">
    <property type="entry name" value="LP10272P"/>
    <property type="match status" value="1"/>
</dbReference>
<keyword evidence="8" id="KW-1185">Reference proteome</keyword>
<reference evidence="7" key="1">
    <citation type="submission" date="2021-04" db="EMBL/GenBank/DDBJ databases">
        <authorList>
            <consortium name="Molecular Ecology Group"/>
        </authorList>
    </citation>
    <scope>NUCLEOTIDE SEQUENCE</scope>
</reference>
<evidence type="ECO:0000256" key="2">
    <source>
        <dbReference type="ARBA" id="ARBA00022692"/>
    </source>
</evidence>
<feature type="region of interest" description="Disordered" evidence="5">
    <location>
        <begin position="253"/>
        <end position="272"/>
    </location>
</feature>
<comment type="subcellular location">
    <subcellularLocation>
        <location evidence="1">Membrane</location>
        <topology evidence="1">Multi-pass membrane protein</topology>
    </subcellularLocation>
</comment>
<keyword evidence="2 6" id="KW-0812">Transmembrane</keyword>
<dbReference type="Gene3D" id="1.20.140.150">
    <property type="match status" value="1"/>
</dbReference>
<evidence type="ECO:0008006" key="9">
    <source>
        <dbReference type="Google" id="ProtNLM"/>
    </source>
</evidence>
<keyword evidence="4 6" id="KW-0472">Membrane</keyword>
<evidence type="ECO:0000256" key="4">
    <source>
        <dbReference type="ARBA" id="ARBA00023136"/>
    </source>
</evidence>
<keyword evidence="3 6" id="KW-1133">Transmembrane helix</keyword>
<dbReference type="Proteomes" id="UP000678393">
    <property type="component" value="Unassembled WGS sequence"/>
</dbReference>
<dbReference type="InterPro" id="IPR019372">
    <property type="entry name" value="LHFPL"/>
</dbReference>
<proteinExistence type="predicted"/>
<evidence type="ECO:0000256" key="5">
    <source>
        <dbReference type="SAM" id="MobiDB-lite"/>
    </source>
</evidence>
<evidence type="ECO:0000256" key="6">
    <source>
        <dbReference type="SAM" id="Phobius"/>
    </source>
</evidence>
<dbReference type="AlphaFoldDB" id="A0A8S3YHT6"/>
<evidence type="ECO:0000256" key="1">
    <source>
        <dbReference type="ARBA" id="ARBA00004141"/>
    </source>
</evidence>
<accession>A0A8S3YHT6</accession>
<comment type="caution">
    <text evidence="7">The sequence shown here is derived from an EMBL/GenBank/DDBJ whole genome shotgun (WGS) entry which is preliminary data.</text>
</comment>
<feature type="transmembrane region" description="Helical" evidence="6">
    <location>
        <begin position="98"/>
        <end position="121"/>
    </location>
</feature>
<feature type="transmembrane region" description="Helical" evidence="6">
    <location>
        <begin position="128"/>
        <end position="151"/>
    </location>
</feature>
<dbReference type="GO" id="GO:0005886">
    <property type="term" value="C:plasma membrane"/>
    <property type="evidence" value="ECO:0007669"/>
    <property type="project" value="TreeGrafter"/>
</dbReference>
<feature type="transmembrane region" description="Helical" evidence="6">
    <location>
        <begin position="179"/>
        <end position="202"/>
    </location>
</feature>
<evidence type="ECO:0000313" key="7">
    <source>
        <dbReference type="EMBL" id="CAG5116144.1"/>
    </source>
</evidence>
<organism evidence="7 8">
    <name type="scientific">Candidula unifasciata</name>
    <dbReference type="NCBI Taxonomy" id="100452"/>
    <lineage>
        <taxon>Eukaryota</taxon>
        <taxon>Metazoa</taxon>
        <taxon>Spiralia</taxon>
        <taxon>Lophotrochozoa</taxon>
        <taxon>Mollusca</taxon>
        <taxon>Gastropoda</taxon>
        <taxon>Heterobranchia</taxon>
        <taxon>Euthyneura</taxon>
        <taxon>Panpulmonata</taxon>
        <taxon>Eupulmonata</taxon>
        <taxon>Stylommatophora</taxon>
        <taxon>Helicina</taxon>
        <taxon>Helicoidea</taxon>
        <taxon>Geomitridae</taxon>
        <taxon>Candidula</taxon>
    </lineage>
</organism>
<dbReference type="OrthoDB" id="5873721at2759"/>
<dbReference type="PANTHER" id="PTHR12489">
    <property type="entry name" value="LIPOMA HMGIC FUSION PARTNER-LIKE PROTEIN"/>
    <property type="match status" value="1"/>
</dbReference>